<evidence type="ECO:0000256" key="4">
    <source>
        <dbReference type="SAM" id="Phobius"/>
    </source>
</evidence>
<gene>
    <name evidence="8" type="primary">czcB</name>
    <name evidence="8" type="ORF">Spa11_42990</name>
</gene>
<name>A0A518KE55_9BACT</name>
<keyword evidence="4" id="KW-1133">Transmembrane helix</keyword>
<evidence type="ECO:0000259" key="6">
    <source>
        <dbReference type="Pfam" id="PF25973"/>
    </source>
</evidence>
<dbReference type="NCBIfam" id="TIGR01730">
    <property type="entry name" value="RND_mfp"/>
    <property type="match status" value="1"/>
</dbReference>
<evidence type="ECO:0000256" key="3">
    <source>
        <dbReference type="SAM" id="MobiDB-lite"/>
    </source>
</evidence>
<dbReference type="Pfam" id="PF25954">
    <property type="entry name" value="Beta-barrel_RND_2"/>
    <property type="match status" value="1"/>
</dbReference>
<evidence type="ECO:0000259" key="5">
    <source>
        <dbReference type="Pfam" id="PF25954"/>
    </source>
</evidence>
<protein>
    <submittedName>
        <fullName evidence="8">Cobalt-zinc-cadmium resistance protein CzcB</fullName>
    </submittedName>
</protein>
<organism evidence="8 9">
    <name type="scientific">Botrimarina mediterranea</name>
    <dbReference type="NCBI Taxonomy" id="2528022"/>
    <lineage>
        <taxon>Bacteria</taxon>
        <taxon>Pseudomonadati</taxon>
        <taxon>Planctomycetota</taxon>
        <taxon>Planctomycetia</taxon>
        <taxon>Pirellulales</taxon>
        <taxon>Lacipirellulaceae</taxon>
        <taxon>Botrimarina</taxon>
    </lineage>
</organism>
<dbReference type="FunFam" id="2.40.30.170:FF:000010">
    <property type="entry name" value="Efflux RND transporter periplasmic adaptor subunit"/>
    <property type="match status" value="1"/>
</dbReference>
<dbReference type="InterPro" id="IPR058647">
    <property type="entry name" value="BSH_CzcB-like"/>
</dbReference>
<reference evidence="8 9" key="1">
    <citation type="submission" date="2019-02" db="EMBL/GenBank/DDBJ databases">
        <title>Deep-cultivation of Planctomycetes and their phenomic and genomic characterization uncovers novel biology.</title>
        <authorList>
            <person name="Wiegand S."/>
            <person name="Jogler M."/>
            <person name="Boedeker C."/>
            <person name="Pinto D."/>
            <person name="Vollmers J."/>
            <person name="Rivas-Marin E."/>
            <person name="Kohn T."/>
            <person name="Peeters S.H."/>
            <person name="Heuer A."/>
            <person name="Rast P."/>
            <person name="Oberbeckmann S."/>
            <person name="Bunk B."/>
            <person name="Jeske O."/>
            <person name="Meyerdierks A."/>
            <person name="Storesund J.E."/>
            <person name="Kallscheuer N."/>
            <person name="Luecker S."/>
            <person name="Lage O.M."/>
            <person name="Pohl T."/>
            <person name="Merkel B.J."/>
            <person name="Hornburger P."/>
            <person name="Mueller R.-W."/>
            <person name="Bruemmer F."/>
            <person name="Labrenz M."/>
            <person name="Spormann A.M."/>
            <person name="Op den Camp H."/>
            <person name="Overmann J."/>
            <person name="Amann R."/>
            <person name="Jetten M.S.M."/>
            <person name="Mascher T."/>
            <person name="Medema M.H."/>
            <person name="Devos D.P."/>
            <person name="Kaster A.-K."/>
            <person name="Ovreas L."/>
            <person name="Rohde M."/>
            <person name="Galperin M.Y."/>
            <person name="Jogler C."/>
        </authorList>
    </citation>
    <scope>NUCLEOTIDE SEQUENCE [LARGE SCALE GENOMIC DNA]</scope>
    <source>
        <strain evidence="8 9">Spa11</strain>
    </source>
</reference>
<evidence type="ECO:0000313" key="8">
    <source>
        <dbReference type="EMBL" id="QDV76074.1"/>
    </source>
</evidence>
<dbReference type="Gene3D" id="2.40.30.170">
    <property type="match status" value="1"/>
</dbReference>
<feature type="region of interest" description="Disordered" evidence="3">
    <location>
        <begin position="44"/>
        <end position="70"/>
    </location>
</feature>
<accession>A0A518KE55</accession>
<evidence type="ECO:0000259" key="7">
    <source>
        <dbReference type="Pfam" id="PF25975"/>
    </source>
</evidence>
<dbReference type="SUPFAM" id="SSF111369">
    <property type="entry name" value="HlyD-like secretion proteins"/>
    <property type="match status" value="1"/>
</dbReference>
<feature type="domain" description="CusB-like beta-barrel" evidence="5">
    <location>
        <begin position="354"/>
        <end position="433"/>
    </location>
</feature>
<feature type="transmembrane region" description="Helical" evidence="4">
    <location>
        <begin position="18"/>
        <end position="39"/>
    </location>
</feature>
<comment type="similarity">
    <text evidence="1">Belongs to the membrane fusion protein (MFP) (TC 8.A.1) family.</text>
</comment>
<dbReference type="PANTHER" id="PTHR30097">
    <property type="entry name" value="CATION EFFLUX SYSTEM PROTEIN CUSB"/>
    <property type="match status" value="1"/>
</dbReference>
<sequence length="511" mass="55382">MNQAVGAPHGAKAASRPWMPYVVVSLLAAAGAATTPYVISLSTRAETKSPPQNLDPPRAANDISRGADSSPLGVVEMPTSQWESCGIRLERASLQTLATSIRLTGKVSLNEDKVAHIYPLVEGTVDEVLVGLGQVVKANDLLVVVHSREVGKAKLELYQARQQHEMAVVKQNLQEGVANNARELLNALRNGESIDAIEGRFRNRSMGDYRERLLLAYAGFLKSEADVERLEGPAQSGAISAKQLYAAQSSKSSDQATFQARIEQIDYELQTSLLSSSQAVKEAATRVAVATTNLRILGCDEEDIASIDPEQQGETVSHYSIRAPFDGTVVAKDVTLKEQVRPDTQIFSIADLSTVWVTADIYEQHVPLLAAIAGKPVRVCNEAWPDQDFVATVFYTGEIMDESTRTISMRAIAKNDEHLLKPGMFVTIEFEADSGDKKLGIPPSAIQQHGGKDFVFVHVSGDKFEPREVVLGDRSRSVVQIKAGLNEGNAVVVEGGFILKSKMLESQMGEG</sequence>
<evidence type="ECO:0000256" key="2">
    <source>
        <dbReference type="ARBA" id="ARBA00022448"/>
    </source>
</evidence>
<dbReference type="Gene3D" id="2.40.420.20">
    <property type="match status" value="1"/>
</dbReference>
<dbReference type="Gene3D" id="2.40.50.100">
    <property type="match status" value="1"/>
</dbReference>
<dbReference type="Pfam" id="PF25973">
    <property type="entry name" value="BSH_CzcB"/>
    <property type="match status" value="1"/>
</dbReference>
<dbReference type="PANTHER" id="PTHR30097:SF4">
    <property type="entry name" value="SLR6042 PROTEIN"/>
    <property type="match status" value="1"/>
</dbReference>
<dbReference type="GO" id="GO:0060003">
    <property type="term" value="P:copper ion export"/>
    <property type="evidence" value="ECO:0007669"/>
    <property type="project" value="TreeGrafter"/>
</dbReference>
<dbReference type="Proteomes" id="UP000316426">
    <property type="component" value="Chromosome"/>
</dbReference>
<dbReference type="GO" id="GO:0016020">
    <property type="term" value="C:membrane"/>
    <property type="evidence" value="ECO:0007669"/>
    <property type="project" value="InterPro"/>
</dbReference>
<dbReference type="KEGG" id="bmei:Spa11_42990"/>
<evidence type="ECO:0000256" key="1">
    <source>
        <dbReference type="ARBA" id="ARBA00009477"/>
    </source>
</evidence>
<proteinExistence type="inferred from homology"/>
<dbReference type="AlphaFoldDB" id="A0A518KE55"/>
<dbReference type="GO" id="GO:0022857">
    <property type="term" value="F:transmembrane transporter activity"/>
    <property type="evidence" value="ECO:0007669"/>
    <property type="project" value="InterPro"/>
</dbReference>
<dbReference type="InterPro" id="IPR006143">
    <property type="entry name" value="RND_pump_MFP"/>
</dbReference>
<keyword evidence="4" id="KW-0472">Membrane</keyword>
<keyword evidence="4" id="KW-0812">Transmembrane</keyword>
<dbReference type="InterPro" id="IPR058649">
    <property type="entry name" value="CzcB_C"/>
</dbReference>
<dbReference type="GO" id="GO:0015679">
    <property type="term" value="P:plasma membrane copper ion transport"/>
    <property type="evidence" value="ECO:0007669"/>
    <property type="project" value="TreeGrafter"/>
</dbReference>
<dbReference type="InterPro" id="IPR058792">
    <property type="entry name" value="Beta-barrel_RND_2"/>
</dbReference>
<evidence type="ECO:0000313" key="9">
    <source>
        <dbReference type="Proteomes" id="UP000316426"/>
    </source>
</evidence>
<feature type="domain" description="CzcB-like barrel-sandwich hybrid" evidence="6">
    <location>
        <begin position="113"/>
        <end position="351"/>
    </location>
</feature>
<dbReference type="InterPro" id="IPR051909">
    <property type="entry name" value="MFP_Cation_Efflux"/>
</dbReference>
<dbReference type="Pfam" id="PF25975">
    <property type="entry name" value="CzcB_C"/>
    <property type="match status" value="1"/>
</dbReference>
<keyword evidence="9" id="KW-1185">Reference proteome</keyword>
<feature type="domain" description="CzcB-like C-terminal circularly permuted SH3-like" evidence="7">
    <location>
        <begin position="441"/>
        <end position="500"/>
    </location>
</feature>
<keyword evidence="2" id="KW-0813">Transport</keyword>
<dbReference type="GO" id="GO:0030288">
    <property type="term" value="C:outer membrane-bounded periplasmic space"/>
    <property type="evidence" value="ECO:0007669"/>
    <property type="project" value="TreeGrafter"/>
</dbReference>
<dbReference type="GO" id="GO:0046914">
    <property type="term" value="F:transition metal ion binding"/>
    <property type="evidence" value="ECO:0007669"/>
    <property type="project" value="TreeGrafter"/>
</dbReference>
<dbReference type="EMBL" id="CP036349">
    <property type="protein sequence ID" value="QDV76074.1"/>
    <property type="molecule type" value="Genomic_DNA"/>
</dbReference>